<dbReference type="PROSITE" id="PS01124">
    <property type="entry name" value="HTH_ARAC_FAMILY_2"/>
    <property type="match status" value="1"/>
</dbReference>
<dbReference type="SMART" id="SM00342">
    <property type="entry name" value="HTH_ARAC"/>
    <property type="match status" value="1"/>
</dbReference>
<evidence type="ECO:0000256" key="1">
    <source>
        <dbReference type="ARBA" id="ARBA00023015"/>
    </source>
</evidence>
<dbReference type="InterPro" id="IPR018060">
    <property type="entry name" value="HTH_AraC"/>
</dbReference>
<feature type="domain" description="HTH araC/xylS-type" evidence="4">
    <location>
        <begin position="179"/>
        <end position="270"/>
    </location>
</feature>
<comment type="caution">
    <text evidence="5">The sequence shown here is derived from an EMBL/GenBank/DDBJ whole genome shotgun (WGS) entry which is preliminary data.</text>
</comment>
<proteinExistence type="predicted"/>
<evidence type="ECO:0000256" key="3">
    <source>
        <dbReference type="ARBA" id="ARBA00023163"/>
    </source>
</evidence>
<dbReference type="PANTHER" id="PTHR47894:SF4">
    <property type="entry name" value="HTH-TYPE TRANSCRIPTIONAL REGULATOR GADX"/>
    <property type="match status" value="1"/>
</dbReference>
<dbReference type="PANTHER" id="PTHR47894">
    <property type="entry name" value="HTH-TYPE TRANSCRIPTIONAL REGULATOR GADX"/>
    <property type="match status" value="1"/>
</dbReference>
<evidence type="ECO:0000313" key="6">
    <source>
        <dbReference type="Proteomes" id="UP001165395"/>
    </source>
</evidence>
<dbReference type="Pfam" id="PF12833">
    <property type="entry name" value="HTH_18"/>
    <property type="match status" value="1"/>
</dbReference>
<dbReference type="InterPro" id="IPR009057">
    <property type="entry name" value="Homeodomain-like_sf"/>
</dbReference>
<dbReference type="SUPFAM" id="SSF46689">
    <property type="entry name" value="Homeodomain-like"/>
    <property type="match status" value="1"/>
</dbReference>
<sequence length="270" mass="30114">MIHSVANTDWQLASTAPLLRRGLCSLAQPLVSQTQRASRFVFAEPTIQLIVSGQLDLSTVHHHITMPASDALLFIQPHTCADIGNFRSIFLSISHSVVETLPRGFANTQTTQSISKSDSPFSTLALDADLSSALQYVISAIEDSQMSEARLRLRLQDLLMALAEKGNTFHNGNPETTTAKLRAMISEEPSKHWTAQSAGKALAMSPATLRRRLAEENTRFEHLLVDIRMHHAMMLFQTTNWHLSRIAEACGYRSTVRFNERFQERFGAVV</sequence>
<protein>
    <submittedName>
        <fullName evidence="5">Helix-turn-helix transcriptional regulator</fullName>
    </submittedName>
</protein>
<gene>
    <name evidence="5" type="ORF">LIN78_05745</name>
</gene>
<evidence type="ECO:0000313" key="5">
    <source>
        <dbReference type="EMBL" id="MCB6183050.1"/>
    </source>
</evidence>
<keyword evidence="2" id="KW-0238">DNA-binding</keyword>
<keyword evidence="1" id="KW-0805">Transcription regulation</keyword>
<reference evidence="5" key="1">
    <citation type="submission" date="2021-10" db="EMBL/GenBank/DDBJ databases">
        <title>The complete genome sequence of Leeia sp. TBRC 13508.</title>
        <authorList>
            <person name="Charoenyingcharoen P."/>
            <person name="Yukphan P."/>
        </authorList>
    </citation>
    <scope>NUCLEOTIDE SEQUENCE</scope>
    <source>
        <strain evidence="5">TBRC 13508</strain>
    </source>
</reference>
<dbReference type="Gene3D" id="1.10.10.60">
    <property type="entry name" value="Homeodomain-like"/>
    <property type="match status" value="1"/>
</dbReference>
<accession>A0ABS8D4C9</accession>
<organism evidence="5 6">
    <name type="scientific">Leeia speluncae</name>
    <dbReference type="NCBI Taxonomy" id="2884804"/>
    <lineage>
        <taxon>Bacteria</taxon>
        <taxon>Pseudomonadati</taxon>
        <taxon>Pseudomonadota</taxon>
        <taxon>Betaproteobacteria</taxon>
        <taxon>Neisseriales</taxon>
        <taxon>Leeiaceae</taxon>
        <taxon>Leeia</taxon>
    </lineage>
</organism>
<name>A0ABS8D4C9_9NEIS</name>
<keyword evidence="6" id="KW-1185">Reference proteome</keyword>
<dbReference type="RefSeq" id="WP_227179416.1">
    <property type="nucleotide sequence ID" value="NZ_JAJBZT010000002.1"/>
</dbReference>
<keyword evidence="3" id="KW-0804">Transcription</keyword>
<evidence type="ECO:0000259" key="4">
    <source>
        <dbReference type="PROSITE" id="PS01124"/>
    </source>
</evidence>
<dbReference type="Proteomes" id="UP001165395">
    <property type="component" value="Unassembled WGS sequence"/>
</dbReference>
<evidence type="ECO:0000256" key="2">
    <source>
        <dbReference type="ARBA" id="ARBA00023125"/>
    </source>
</evidence>
<dbReference type="EMBL" id="JAJBZT010000002">
    <property type="protein sequence ID" value="MCB6183050.1"/>
    <property type="molecule type" value="Genomic_DNA"/>
</dbReference>